<dbReference type="AlphaFoldDB" id="A0AAE8ZVG9"/>
<dbReference type="Proteomes" id="UP000827892">
    <property type="component" value="Chromosome X"/>
</dbReference>
<gene>
    <name evidence="1" type="ORF">L3Y34_012905</name>
</gene>
<dbReference type="EMBL" id="CP090896">
    <property type="protein sequence ID" value="ULT83927.1"/>
    <property type="molecule type" value="Genomic_DNA"/>
</dbReference>
<reference evidence="1 2" key="1">
    <citation type="submission" date="2022-05" db="EMBL/GenBank/DDBJ databases">
        <title>Chromosome-level reference genomes for two strains of Caenorhabditis briggsae: an improved platform for comparative genomics.</title>
        <authorList>
            <person name="Stevens L."/>
            <person name="Andersen E.C."/>
        </authorList>
    </citation>
    <scope>NUCLEOTIDE SEQUENCE [LARGE SCALE GENOMIC DNA]</scope>
    <source>
        <strain evidence="1">QX1410_ONT</strain>
        <tissue evidence="1">Whole-organism</tissue>
    </source>
</reference>
<sequence>MWQCTISASLQMIYCVSFDRSYIAAEALPAYLSNRKVQRYFANLVNFLAYACLEIQSIKCGSMNRNRILVRFLKPSEHEWLFRA</sequence>
<name>A0AAE8ZVG9_CAEBR</name>
<evidence type="ECO:0000313" key="1">
    <source>
        <dbReference type="EMBL" id="ULT83927.1"/>
    </source>
</evidence>
<protein>
    <submittedName>
        <fullName evidence="1">Uncharacterized protein</fullName>
    </submittedName>
</protein>
<evidence type="ECO:0000313" key="2">
    <source>
        <dbReference type="Proteomes" id="UP000827892"/>
    </source>
</evidence>
<proteinExistence type="predicted"/>
<accession>A0AAE8ZVG9</accession>
<organism evidence="1 2">
    <name type="scientific">Caenorhabditis briggsae</name>
    <dbReference type="NCBI Taxonomy" id="6238"/>
    <lineage>
        <taxon>Eukaryota</taxon>
        <taxon>Metazoa</taxon>
        <taxon>Ecdysozoa</taxon>
        <taxon>Nematoda</taxon>
        <taxon>Chromadorea</taxon>
        <taxon>Rhabditida</taxon>
        <taxon>Rhabditina</taxon>
        <taxon>Rhabditomorpha</taxon>
        <taxon>Rhabditoidea</taxon>
        <taxon>Rhabditidae</taxon>
        <taxon>Peloderinae</taxon>
        <taxon>Caenorhabditis</taxon>
    </lineage>
</organism>